<dbReference type="SUPFAM" id="SSF53850">
    <property type="entry name" value="Periplasmic binding protein-like II"/>
    <property type="match status" value="1"/>
</dbReference>
<sequence>MRRATTLSAALVACVGLVVAGCSSGDYADTQVPAAARTSSAPAAAPKPATSCGNPVASYAPDGALPSPSALPPGSTMDRIRQRGRLIAGVSADSLQLGARNPVTGAIEGFDIDMLHAVSQAIFGDPDKIEFRVISTADRLPVLEKGQVDIVARAMTINCERWQQIAFSSEYYRAGQKVLVPLGSKATGLESLGGKRVCAPTGSTSLDALRRYPSVVPVPAGTHTGCLVLFQQGKADAITGDDTVLAGLAAQDPYASVVRMKAFTTEPYGLGIPQGERDFVQFVNGVLDKMRTDGRWKASYDRWLKDLGPAPAPPKAVYGRTP</sequence>
<evidence type="ECO:0000256" key="4">
    <source>
        <dbReference type="SAM" id="SignalP"/>
    </source>
</evidence>
<evidence type="ECO:0000256" key="3">
    <source>
        <dbReference type="ARBA" id="ARBA00022729"/>
    </source>
</evidence>
<dbReference type="Pfam" id="PF00497">
    <property type="entry name" value="SBP_bac_3"/>
    <property type="match status" value="1"/>
</dbReference>
<evidence type="ECO:0000259" key="5">
    <source>
        <dbReference type="SMART" id="SM00062"/>
    </source>
</evidence>
<organism evidence="6 7">
    <name type="scientific">Luteipulveratus flavus</name>
    <dbReference type="NCBI Taxonomy" id="3031728"/>
    <lineage>
        <taxon>Bacteria</taxon>
        <taxon>Bacillati</taxon>
        <taxon>Actinomycetota</taxon>
        <taxon>Actinomycetes</taxon>
        <taxon>Micrococcales</taxon>
        <taxon>Dermacoccaceae</taxon>
        <taxon>Luteipulveratus</taxon>
    </lineage>
</organism>
<gene>
    <name evidence="6" type="ORF">P4R38_09480</name>
</gene>
<dbReference type="InterPro" id="IPR001638">
    <property type="entry name" value="Solute-binding_3/MltF_N"/>
</dbReference>
<feature type="signal peptide" evidence="4">
    <location>
        <begin position="1"/>
        <end position="28"/>
    </location>
</feature>
<reference evidence="6 7" key="1">
    <citation type="submission" date="2023-03" db="EMBL/GenBank/DDBJ databases">
        <title>YIM 133296 draft genome.</title>
        <authorList>
            <person name="Xiong L."/>
        </authorList>
    </citation>
    <scope>NUCLEOTIDE SEQUENCE [LARGE SCALE GENOMIC DNA]</scope>
    <source>
        <strain evidence="6 7">YIM 133296</strain>
    </source>
</reference>
<accession>A0ABT6C8W3</accession>
<comment type="caution">
    <text evidence="6">The sequence shown here is derived from an EMBL/GenBank/DDBJ whole genome shotgun (WGS) entry which is preliminary data.</text>
</comment>
<dbReference type="PANTHER" id="PTHR30085:SF6">
    <property type="entry name" value="ABC TRANSPORTER GLUTAMINE-BINDING PROTEIN GLNH"/>
    <property type="match status" value="1"/>
</dbReference>
<evidence type="ECO:0000256" key="1">
    <source>
        <dbReference type="ARBA" id="ARBA00010333"/>
    </source>
</evidence>
<proteinExistence type="inferred from homology"/>
<evidence type="ECO:0000313" key="7">
    <source>
        <dbReference type="Proteomes" id="UP001528912"/>
    </source>
</evidence>
<dbReference type="Proteomes" id="UP001528912">
    <property type="component" value="Unassembled WGS sequence"/>
</dbReference>
<dbReference type="CDD" id="cd13690">
    <property type="entry name" value="PBP2_GluB"/>
    <property type="match status" value="1"/>
</dbReference>
<keyword evidence="7" id="KW-1185">Reference proteome</keyword>
<keyword evidence="2" id="KW-0813">Transport</keyword>
<evidence type="ECO:0000256" key="2">
    <source>
        <dbReference type="ARBA" id="ARBA00022448"/>
    </source>
</evidence>
<dbReference type="EMBL" id="JAROAV010000028">
    <property type="protein sequence ID" value="MDF8264474.1"/>
    <property type="molecule type" value="Genomic_DNA"/>
</dbReference>
<dbReference type="PROSITE" id="PS51257">
    <property type="entry name" value="PROKAR_LIPOPROTEIN"/>
    <property type="match status" value="1"/>
</dbReference>
<keyword evidence="3 4" id="KW-0732">Signal</keyword>
<comment type="similarity">
    <text evidence="1">Belongs to the bacterial solute-binding protein 3 family.</text>
</comment>
<evidence type="ECO:0000313" key="6">
    <source>
        <dbReference type="EMBL" id="MDF8264474.1"/>
    </source>
</evidence>
<dbReference type="SMART" id="SM00062">
    <property type="entry name" value="PBPb"/>
    <property type="match status" value="1"/>
</dbReference>
<name>A0ABT6C8W3_9MICO</name>
<dbReference type="Gene3D" id="3.40.190.10">
    <property type="entry name" value="Periplasmic binding protein-like II"/>
    <property type="match status" value="2"/>
</dbReference>
<dbReference type="InterPro" id="IPR051455">
    <property type="entry name" value="Bact_solute-bind_prot3"/>
</dbReference>
<protein>
    <submittedName>
        <fullName evidence="6">Glutamate ABC transporter substrate-binding protein</fullName>
    </submittedName>
</protein>
<feature type="domain" description="Solute-binding protein family 3/N-terminal" evidence="5">
    <location>
        <begin position="85"/>
        <end position="307"/>
    </location>
</feature>
<dbReference type="RefSeq" id="WP_277191942.1">
    <property type="nucleotide sequence ID" value="NZ_JAROAV010000028.1"/>
</dbReference>
<dbReference type="PANTHER" id="PTHR30085">
    <property type="entry name" value="AMINO ACID ABC TRANSPORTER PERMEASE"/>
    <property type="match status" value="1"/>
</dbReference>
<feature type="chain" id="PRO_5045722406" evidence="4">
    <location>
        <begin position="29"/>
        <end position="322"/>
    </location>
</feature>